<evidence type="ECO:0000256" key="8">
    <source>
        <dbReference type="ARBA" id="ARBA00023015"/>
    </source>
</evidence>
<dbReference type="Pfam" id="PF02373">
    <property type="entry name" value="JmjC"/>
    <property type="match status" value="1"/>
</dbReference>
<dbReference type="EMBL" id="JBGBPQ010000014">
    <property type="protein sequence ID" value="KAL1511480.1"/>
    <property type="molecule type" value="Genomic_DNA"/>
</dbReference>
<keyword evidence="15" id="KW-1185">Reference proteome</keyword>
<evidence type="ECO:0000313" key="14">
    <source>
        <dbReference type="EMBL" id="KAL1511480.1"/>
    </source>
</evidence>
<dbReference type="GO" id="GO:0106140">
    <property type="term" value="F:P-TEFb complex binding"/>
    <property type="evidence" value="ECO:0007669"/>
    <property type="project" value="TreeGrafter"/>
</dbReference>
<dbReference type="GO" id="GO:0005737">
    <property type="term" value="C:cytoplasm"/>
    <property type="evidence" value="ECO:0007669"/>
    <property type="project" value="TreeGrafter"/>
</dbReference>
<keyword evidence="8" id="KW-0805">Transcription regulation</keyword>
<sequence>MHSSAFAQTASCVKPVPAPTGSPPLDEAAVRAILGAPDRKYARRIAKAKEKEYPRRSPADWTKAGYAASGVVEALRRSIKDMVPRIHADTLTEDEFAERFERANTPVVIDGLCRAWKACSAWTLEGLLQNYGGEKFKVGEDDDGYAVYIKLKYFIRYMLDNQDDSPLYVFDSSFADRPATRALRQDYSLPRFFTDDLFRLVGEKRRPPFRWFVLGPERSGSYIHIDPLGTSAWNALLSGHKCWALFPPSVSKETVQPKNCGGREAIAWFVNALPLLQASENLDHRPITVIQRETMFVPGGWWHVVLNLDTTVAVTQNFCSRANFDSVWLKTRKSRPKMSLKLQESSASRHELSKGNHPSYRGRSPSGHRSDSPSHDWRARRRHCAESTRHQKN</sequence>
<keyword evidence="10" id="KW-0539">Nucleus</keyword>
<name>A0AB34J455_PRYPA</name>
<evidence type="ECO:0000256" key="3">
    <source>
        <dbReference type="ARBA" id="ARBA00022723"/>
    </source>
</evidence>
<dbReference type="Gene3D" id="2.60.120.650">
    <property type="entry name" value="Cupin"/>
    <property type="match status" value="1"/>
</dbReference>
<accession>A0AB34J455</accession>
<proteinExistence type="inferred from homology"/>
<dbReference type="AlphaFoldDB" id="A0AB34J455"/>
<comment type="subcellular location">
    <subcellularLocation>
        <location evidence="2">Nucleus</location>
    </subcellularLocation>
</comment>
<keyword evidence="3" id="KW-0479">Metal-binding</keyword>
<feature type="region of interest" description="Disordered" evidence="12">
    <location>
        <begin position="338"/>
        <end position="393"/>
    </location>
</feature>
<dbReference type="GO" id="GO:0046872">
    <property type="term" value="F:metal ion binding"/>
    <property type="evidence" value="ECO:0007669"/>
    <property type="project" value="UniProtKB-KW"/>
</dbReference>
<organism evidence="14 15">
    <name type="scientific">Prymnesium parvum</name>
    <name type="common">Toxic golden alga</name>
    <dbReference type="NCBI Taxonomy" id="97485"/>
    <lineage>
        <taxon>Eukaryota</taxon>
        <taxon>Haptista</taxon>
        <taxon>Haptophyta</taxon>
        <taxon>Prymnesiophyceae</taxon>
        <taxon>Prymnesiales</taxon>
        <taxon>Prymnesiaceae</taxon>
        <taxon>Prymnesium</taxon>
    </lineage>
</organism>
<evidence type="ECO:0000256" key="11">
    <source>
        <dbReference type="ARBA" id="ARBA00038068"/>
    </source>
</evidence>
<evidence type="ECO:0000256" key="5">
    <source>
        <dbReference type="ARBA" id="ARBA00022964"/>
    </source>
</evidence>
<dbReference type="Gene3D" id="1.20.1280.270">
    <property type="match status" value="1"/>
</dbReference>
<feature type="domain" description="JmjC" evidence="13">
    <location>
        <begin position="178"/>
        <end position="335"/>
    </location>
</feature>
<dbReference type="PANTHER" id="PTHR12480:SF32">
    <property type="entry name" value="BIFUNCTIONAL ARGININE DEMETHYLASE AND LYSYL-HYDROXYLASE JMJD6"/>
    <property type="match status" value="1"/>
</dbReference>
<evidence type="ECO:0000256" key="10">
    <source>
        <dbReference type="ARBA" id="ARBA00023242"/>
    </source>
</evidence>
<feature type="region of interest" description="Disordered" evidence="12">
    <location>
        <begin position="1"/>
        <end position="21"/>
    </location>
</feature>
<evidence type="ECO:0000256" key="7">
    <source>
        <dbReference type="ARBA" id="ARBA00023004"/>
    </source>
</evidence>
<keyword evidence="5" id="KW-0223">Dioxygenase</keyword>
<evidence type="ECO:0000256" key="2">
    <source>
        <dbReference type="ARBA" id="ARBA00004123"/>
    </source>
</evidence>
<feature type="compositionally biased region" description="Basic and acidic residues" evidence="12">
    <location>
        <begin position="368"/>
        <end position="377"/>
    </location>
</feature>
<feature type="compositionally biased region" description="Polar residues" evidence="12">
    <location>
        <begin position="1"/>
        <end position="11"/>
    </location>
</feature>
<evidence type="ECO:0000256" key="4">
    <source>
        <dbReference type="ARBA" id="ARBA00022853"/>
    </source>
</evidence>
<evidence type="ECO:0000259" key="13">
    <source>
        <dbReference type="PROSITE" id="PS51184"/>
    </source>
</evidence>
<dbReference type="InterPro" id="IPR003347">
    <property type="entry name" value="JmjC_dom"/>
</dbReference>
<evidence type="ECO:0000256" key="9">
    <source>
        <dbReference type="ARBA" id="ARBA00023163"/>
    </source>
</evidence>
<evidence type="ECO:0000256" key="12">
    <source>
        <dbReference type="SAM" id="MobiDB-lite"/>
    </source>
</evidence>
<keyword evidence="9" id="KW-0804">Transcription</keyword>
<dbReference type="GO" id="GO:0033749">
    <property type="term" value="F:histone H4R3 demethylase activity"/>
    <property type="evidence" value="ECO:0007669"/>
    <property type="project" value="TreeGrafter"/>
</dbReference>
<feature type="compositionally biased region" description="Basic and acidic residues" evidence="12">
    <location>
        <begin position="384"/>
        <end position="393"/>
    </location>
</feature>
<dbReference type="PANTHER" id="PTHR12480">
    <property type="entry name" value="ARGININE DEMETHYLASE AND LYSYL-HYDROXYLASE JMJD"/>
    <property type="match status" value="1"/>
</dbReference>
<dbReference type="PROSITE" id="PS51184">
    <property type="entry name" value="JMJC"/>
    <property type="match status" value="1"/>
</dbReference>
<evidence type="ECO:0000313" key="15">
    <source>
        <dbReference type="Proteomes" id="UP001515480"/>
    </source>
</evidence>
<keyword evidence="7" id="KW-0408">Iron</keyword>
<comment type="cofactor">
    <cofactor evidence="1">
        <name>Fe(2+)</name>
        <dbReference type="ChEBI" id="CHEBI:29033"/>
    </cofactor>
</comment>
<dbReference type="SUPFAM" id="SSF51197">
    <property type="entry name" value="Clavaminate synthase-like"/>
    <property type="match status" value="1"/>
</dbReference>
<evidence type="ECO:0000256" key="6">
    <source>
        <dbReference type="ARBA" id="ARBA00023002"/>
    </source>
</evidence>
<protein>
    <recommendedName>
        <fullName evidence="13">JmjC domain-containing protein</fullName>
    </recommendedName>
</protein>
<dbReference type="Proteomes" id="UP001515480">
    <property type="component" value="Unassembled WGS sequence"/>
</dbReference>
<gene>
    <name evidence="14" type="ORF">AB1Y20_006278</name>
</gene>
<evidence type="ECO:0000256" key="1">
    <source>
        <dbReference type="ARBA" id="ARBA00001954"/>
    </source>
</evidence>
<dbReference type="SMART" id="SM00558">
    <property type="entry name" value="JmjC"/>
    <property type="match status" value="1"/>
</dbReference>
<dbReference type="InterPro" id="IPR050910">
    <property type="entry name" value="JMJD6_ArgDemeth/LysHydrox"/>
</dbReference>
<dbReference type="GO" id="GO:0005634">
    <property type="term" value="C:nucleus"/>
    <property type="evidence" value="ECO:0007669"/>
    <property type="project" value="UniProtKB-SubCell"/>
</dbReference>
<comment type="caution">
    <text evidence="14">The sequence shown here is derived from an EMBL/GenBank/DDBJ whole genome shotgun (WGS) entry which is preliminary data.</text>
</comment>
<comment type="similarity">
    <text evidence="11">Belongs to the JMJD6 family.</text>
</comment>
<reference evidence="14 15" key="1">
    <citation type="journal article" date="2024" name="Science">
        <title>Giant polyketide synthase enzymes in the biosynthesis of giant marine polyether toxins.</title>
        <authorList>
            <person name="Fallon T.R."/>
            <person name="Shende V.V."/>
            <person name="Wierzbicki I.H."/>
            <person name="Pendleton A.L."/>
            <person name="Watervoot N.F."/>
            <person name="Auber R.P."/>
            <person name="Gonzalez D.J."/>
            <person name="Wisecaver J.H."/>
            <person name="Moore B.S."/>
        </authorList>
    </citation>
    <scope>NUCLEOTIDE SEQUENCE [LARGE SCALE GENOMIC DNA]</scope>
    <source>
        <strain evidence="14 15">12B1</strain>
    </source>
</reference>
<keyword evidence="6" id="KW-0560">Oxidoreductase</keyword>
<keyword evidence="4" id="KW-0156">Chromatin regulator</keyword>